<dbReference type="CTD" id="100287898"/>
<protein>
    <submittedName>
        <fullName evidence="2">Tetratricopeptide repeat protein 34</fullName>
    </submittedName>
</protein>
<dbReference type="InterPro" id="IPR019734">
    <property type="entry name" value="TPR_rpt"/>
</dbReference>
<dbReference type="OMA" id="AQHHIFY"/>
<dbReference type="SMART" id="SM00028">
    <property type="entry name" value="TPR"/>
    <property type="match status" value="4"/>
</dbReference>
<dbReference type="Proteomes" id="UP000189704">
    <property type="component" value="Unplaced"/>
</dbReference>
<dbReference type="PANTHER" id="PTHR44874">
    <property type="entry name" value="TETRATRICOPEPTIDE REPEAT PROTEIN 34"/>
    <property type="match status" value="1"/>
</dbReference>
<dbReference type="InterPro" id="IPR042161">
    <property type="entry name" value="TTC34"/>
</dbReference>
<dbReference type="InterPro" id="IPR011990">
    <property type="entry name" value="TPR-like_helical_dom_sf"/>
</dbReference>
<evidence type="ECO:0000313" key="2">
    <source>
        <dbReference type="RefSeq" id="XP_021565941.1"/>
    </source>
</evidence>
<feature type="non-terminal residue" evidence="2">
    <location>
        <position position="1"/>
    </location>
</feature>
<sequence>EAMDDLVSALELSPGTVVPEIRSLKPEAQALITQGLHSRARALLSQLLDTRMPLGDKDTQGLLAVGEALVKIDTGKPSWHILLADILTTQGSCKEAEAHLQKALHLAPSSEAARGRLGLLQLKQGDALAAARDLQGLAGTDVQDLSFLLHLLKASEQQSLAQAAAQEASTLLDAGQPRQALGYCCLAVLAGGSSACHLRLRAACLAELQEFGRALGDLDRVLQEGSGDGDVPGRAEDFCSRGRLLLSLGDEVGAAGAFAQALKLAPTMAQGSLREQPGRALTARVFLHHGQHCLEEQRHAEAWAAAESGLLVDPNHSGLRRLKARVHREASLGCRLH</sequence>
<name>A0A3Q0DS48_CARSF</name>
<dbReference type="STRING" id="1868482.ENSTSYP00000018569"/>
<dbReference type="SUPFAM" id="SSF48452">
    <property type="entry name" value="TPR-like"/>
    <property type="match status" value="2"/>
</dbReference>
<proteinExistence type="predicted"/>
<gene>
    <name evidence="2" type="primary">TTC34</name>
</gene>
<dbReference type="RefSeq" id="XP_021565941.1">
    <property type="nucleotide sequence ID" value="XM_021710266.1"/>
</dbReference>
<dbReference type="OrthoDB" id="5971337at2759"/>
<dbReference type="GeneID" id="103255707"/>
<accession>A0A3Q0DS48</accession>
<reference evidence="2" key="1">
    <citation type="submission" date="2025-08" db="UniProtKB">
        <authorList>
            <consortium name="RefSeq"/>
        </authorList>
    </citation>
    <scope>IDENTIFICATION</scope>
</reference>
<organism evidence="1 2">
    <name type="scientific">Carlito syrichta</name>
    <name type="common">Philippine tarsier</name>
    <name type="synonym">Tarsius syrichta</name>
    <dbReference type="NCBI Taxonomy" id="1868482"/>
    <lineage>
        <taxon>Eukaryota</taxon>
        <taxon>Metazoa</taxon>
        <taxon>Chordata</taxon>
        <taxon>Craniata</taxon>
        <taxon>Vertebrata</taxon>
        <taxon>Euteleostomi</taxon>
        <taxon>Mammalia</taxon>
        <taxon>Eutheria</taxon>
        <taxon>Euarchontoglires</taxon>
        <taxon>Primates</taxon>
        <taxon>Haplorrhini</taxon>
        <taxon>Tarsiiformes</taxon>
        <taxon>Tarsiidae</taxon>
        <taxon>Carlito</taxon>
    </lineage>
</organism>
<dbReference type="PANTHER" id="PTHR44874:SF1">
    <property type="entry name" value="TETRATRICOPEPTIDE REPEAT PROTEIN 34"/>
    <property type="match status" value="1"/>
</dbReference>
<dbReference type="KEGG" id="csyr:103255707"/>
<evidence type="ECO:0000313" key="1">
    <source>
        <dbReference type="Proteomes" id="UP000189704"/>
    </source>
</evidence>
<dbReference type="AlphaFoldDB" id="A0A3Q0DS48"/>
<keyword evidence="1" id="KW-1185">Reference proteome</keyword>
<dbReference type="Gene3D" id="1.25.40.10">
    <property type="entry name" value="Tetratricopeptide repeat domain"/>
    <property type="match status" value="2"/>
</dbReference>
<dbReference type="Pfam" id="PF13432">
    <property type="entry name" value="TPR_16"/>
    <property type="match status" value="1"/>
</dbReference>